<evidence type="ECO:0000256" key="1">
    <source>
        <dbReference type="SAM" id="MobiDB-lite"/>
    </source>
</evidence>
<organism evidence="3 4">
    <name type="scientific">Triparma columacea</name>
    <dbReference type="NCBI Taxonomy" id="722753"/>
    <lineage>
        <taxon>Eukaryota</taxon>
        <taxon>Sar</taxon>
        <taxon>Stramenopiles</taxon>
        <taxon>Ochrophyta</taxon>
        <taxon>Bolidophyceae</taxon>
        <taxon>Parmales</taxon>
        <taxon>Triparmaceae</taxon>
        <taxon>Triparma</taxon>
    </lineage>
</organism>
<evidence type="ECO:0000259" key="2">
    <source>
        <dbReference type="Pfam" id="PF00085"/>
    </source>
</evidence>
<reference evidence="4" key="1">
    <citation type="journal article" date="2023" name="Commun. Biol.">
        <title>Genome analysis of Parmales, the sister group of diatoms, reveals the evolutionary specialization of diatoms from phago-mixotrophs to photoautotrophs.</title>
        <authorList>
            <person name="Ban H."/>
            <person name="Sato S."/>
            <person name="Yoshikawa S."/>
            <person name="Yamada K."/>
            <person name="Nakamura Y."/>
            <person name="Ichinomiya M."/>
            <person name="Sato N."/>
            <person name="Blanc-Mathieu R."/>
            <person name="Endo H."/>
            <person name="Kuwata A."/>
            <person name="Ogata H."/>
        </authorList>
    </citation>
    <scope>NUCLEOTIDE SEQUENCE [LARGE SCALE GENOMIC DNA]</scope>
</reference>
<dbReference type="Pfam" id="PF00085">
    <property type="entry name" value="Thioredoxin"/>
    <property type="match status" value="1"/>
</dbReference>
<feature type="region of interest" description="Disordered" evidence="1">
    <location>
        <begin position="59"/>
        <end position="109"/>
    </location>
</feature>
<dbReference type="CDD" id="cd02989">
    <property type="entry name" value="Phd_like_TxnDC9"/>
    <property type="match status" value="1"/>
</dbReference>
<feature type="compositionally biased region" description="Basic and acidic residues" evidence="1">
    <location>
        <begin position="59"/>
        <end position="72"/>
    </location>
</feature>
<feature type="domain" description="Thioredoxin" evidence="2">
    <location>
        <begin position="178"/>
        <end position="264"/>
    </location>
</feature>
<accession>A0A9W7G2B4</accession>
<gene>
    <name evidence="3" type="ORF">TrCOL_g5280</name>
</gene>
<proteinExistence type="predicted"/>
<dbReference type="SUPFAM" id="SSF52833">
    <property type="entry name" value="Thioredoxin-like"/>
    <property type="match status" value="1"/>
</dbReference>
<dbReference type="Gene3D" id="3.40.30.10">
    <property type="entry name" value="Glutaredoxin"/>
    <property type="match status" value="1"/>
</dbReference>
<name>A0A9W7G2B4_9STRA</name>
<dbReference type="OrthoDB" id="10257948at2759"/>
<protein>
    <recommendedName>
        <fullName evidence="2">Thioredoxin domain-containing protein</fullName>
    </recommendedName>
</protein>
<dbReference type="PANTHER" id="PTHR21148">
    <property type="entry name" value="THIOREDOXIN DOMAIN-CONTAINING PROTEIN 9"/>
    <property type="match status" value="1"/>
</dbReference>
<evidence type="ECO:0000313" key="4">
    <source>
        <dbReference type="Proteomes" id="UP001165065"/>
    </source>
</evidence>
<evidence type="ECO:0000313" key="3">
    <source>
        <dbReference type="EMBL" id="GMI28974.1"/>
    </source>
</evidence>
<dbReference type="AlphaFoldDB" id="A0A9W7G2B4"/>
<comment type="caution">
    <text evidence="3">The sequence shown here is derived from an EMBL/GenBank/DDBJ whole genome shotgun (WGS) entry which is preliminary data.</text>
</comment>
<keyword evidence="4" id="KW-1185">Reference proteome</keyword>
<dbReference type="Proteomes" id="UP001165065">
    <property type="component" value="Unassembled WGS sequence"/>
</dbReference>
<dbReference type="InterPro" id="IPR013766">
    <property type="entry name" value="Thioredoxin_domain"/>
</dbReference>
<dbReference type="EMBL" id="BRYA01000672">
    <property type="protein sequence ID" value="GMI28974.1"/>
    <property type="molecule type" value="Genomic_DNA"/>
</dbReference>
<sequence>MPSAQNSAGAGKAAKFIAANPLGPMANPFEGMDDDQKEYQKAVAENVNKRMENAMNDIKAKYARGDGGKDGGDNGPTGDAYRQHEQAMKKKATDRKTAMQQARQEEAAMLKAQKENLARENAGKEEYESEDEYDDLLEELDADPEMEAIRNARINAMRLQAGERAENLAKGHGTYRYISQDEFLTEVTTSKWVALHFFHKEFERCKIMHHHLELIAPHHIECKFLNIDAEKTPFFVQKLQVRTLPTLIIFRDGVVVDRLTGFQEMAVDPAEPDKWHTSKLQAWIASTGAIKFAMPTEEIMKEMKKMGITPRGNIWGENRNHHDESDSD</sequence>
<dbReference type="InterPro" id="IPR036249">
    <property type="entry name" value="Thioredoxin-like_sf"/>
</dbReference>